<keyword evidence="8" id="KW-0411">Iron-sulfur</keyword>
<dbReference type="GO" id="GO:0051539">
    <property type="term" value="F:4 iron, 4 sulfur cluster binding"/>
    <property type="evidence" value="ECO:0007669"/>
    <property type="project" value="UniProtKB-KW"/>
</dbReference>
<organism evidence="12 13">
    <name type="scientific">Propylenella binzhouense</name>
    <dbReference type="NCBI Taxonomy" id="2555902"/>
    <lineage>
        <taxon>Bacteria</taxon>
        <taxon>Pseudomonadati</taxon>
        <taxon>Pseudomonadota</taxon>
        <taxon>Alphaproteobacteria</taxon>
        <taxon>Hyphomicrobiales</taxon>
        <taxon>Propylenellaceae</taxon>
        <taxon>Propylenella</taxon>
    </lineage>
</organism>
<comment type="caution">
    <text evidence="12">The sequence shown here is derived from an EMBL/GenBank/DDBJ whole genome shotgun (WGS) entry which is preliminary data.</text>
</comment>
<gene>
    <name evidence="12" type="ORF">E4O86_18535</name>
</gene>
<dbReference type="GO" id="GO:0046872">
    <property type="term" value="F:metal ion binding"/>
    <property type="evidence" value="ECO:0007669"/>
    <property type="project" value="UniProtKB-KW"/>
</dbReference>
<dbReference type="GO" id="GO:0097506">
    <property type="term" value="F:deaminated base DNA N-glycosylase activity"/>
    <property type="evidence" value="ECO:0007669"/>
    <property type="project" value="UniProtKB-ARBA"/>
</dbReference>
<evidence type="ECO:0000256" key="6">
    <source>
        <dbReference type="ARBA" id="ARBA00022801"/>
    </source>
</evidence>
<dbReference type="InterPro" id="IPR036895">
    <property type="entry name" value="Uracil-DNA_glycosylase-like_sf"/>
</dbReference>
<dbReference type="PANTHER" id="PTHR33693">
    <property type="entry name" value="TYPE-5 URACIL-DNA GLYCOSYLASE"/>
    <property type="match status" value="1"/>
</dbReference>
<dbReference type="CDD" id="cd10030">
    <property type="entry name" value="UDG-F4_TTUDGA_SPO1dp_like"/>
    <property type="match status" value="1"/>
</dbReference>
<dbReference type="Pfam" id="PF03167">
    <property type="entry name" value="UDG"/>
    <property type="match status" value="1"/>
</dbReference>
<keyword evidence="13" id="KW-1185">Reference proteome</keyword>
<dbReference type="GO" id="GO:0006281">
    <property type="term" value="P:DNA repair"/>
    <property type="evidence" value="ECO:0007669"/>
    <property type="project" value="UniProtKB-KW"/>
</dbReference>
<feature type="domain" description="Uracil-DNA glycosylase-like" evidence="11">
    <location>
        <begin position="88"/>
        <end position="248"/>
    </location>
</feature>
<evidence type="ECO:0000256" key="9">
    <source>
        <dbReference type="ARBA" id="ARBA00023204"/>
    </source>
</evidence>
<dbReference type="EMBL" id="SPKJ01000090">
    <property type="protein sequence ID" value="MYZ49706.1"/>
    <property type="molecule type" value="Genomic_DNA"/>
</dbReference>
<evidence type="ECO:0000313" key="12">
    <source>
        <dbReference type="EMBL" id="MYZ49706.1"/>
    </source>
</evidence>
<reference evidence="12" key="1">
    <citation type="submission" date="2019-03" db="EMBL/GenBank/DDBJ databases">
        <title>Afifella sp. nov., isolated from activated sludge.</title>
        <authorList>
            <person name="Li Q."/>
            <person name="Liu Y."/>
        </authorList>
    </citation>
    <scope>NUCLEOTIDE SEQUENCE</scope>
    <source>
        <strain evidence="12">L72</strain>
    </source>
</reference>
<evidence type="ECO:0000259" key="11">
    <source>
        <dbReference type="SMART" id="SM00986"/>
    </source>
</evidence>
<comment type="similarity">
    <text evidence="1">Belongs to the uracil-DNA glycosylase (UDG) superfamily. Type 4 (UDGa) family.</text>
</comment>
<dbReference type="NCBIfam" id="TIGR00758">
    <property type="entry name" value="UDG_fam4"/>
    <property type="match status" value="1"/>
</dbReference>
<keyword evidence="5" id="KW-0227">DNA damage</keyword>
<keyword evidence="7" id="KW-0408">Iron</keyword>
<name>A0A964T706_9HYPH</name>
<evidence type="ECO:0000256" key="10">
    <source>
        <dbReference type="SAM" id="MobiDB-lite"/>
    </source>
</evidence>
<keyword evidence="6" id="KW-0378">Hydrolase</keyword>
<keyword evidence="9" id="KW-0234">DNA repair</keyword>
<evidence type="ECO:0000256" key="2">
    <source>
        <dbReference type="ARBA" id="ARBA00019403"/>
    </source>
</evidence>
<dbReference type="AlphaFoldDB" id="A0A964T706"/>
<dbReference type="Proteomes" id="UP000773614">
    <property type="component" value="Unassembled WGS sequence"/>
</dbReference>
<dbReference type="InterPro" id="IPR051536">
    <property type="entry name" value="UDG_Type-4/5"/>
</dbReference>
<evidence type="ECO:0000256" key="4">
    <source>
        <dbReference type="ARBA" id="ARBA00022723"/>
    </source>
</evidence>
<proteinExistence type="inferred from homology"/>
<dbReference type="Gene3D" id="3.40.470.10">
    <property type="entry name" value="Uracil-DNA glycosylase-like domain"/>
    <property type="match status" value="1"/>
</dbReference>
<protein>
    <recommendedName>
        <fullName evidence="2">Type-4 uracil-DNA glycosylase</fullName>
    </recommendedName>
</protein>
<dbReference type="InterPro" id="IPR005273">
    <property type="entry name" value="Ura-DNA_glyco_family4"/>
</dbReference>
<dbReference type="OrthoDB" id="5290748at2"/>
<accession>A0A964T706</accession>
<evidence type="ECO:0000313" key="13">
    <source>
        <dbReference type="Proteomes" id="UP000773614"/>
    </source>
</evidence>
<evidence type="ECO:0000256" key="5">
    <source>
        <dbReference type="ARBA" id="ARBA00022763"/>
    </source>
</evidence>
<evidence type="ECO:0000256" key="1">
    <source>
        <dbReference type="ARBA" id="ARBA00006521"/>
    </source>
</evidence>
<evidence type="ECO:0000256" key="3">
    <source>
        <dbReference type="ARBA" id="ARBA00022485"/>
    </source>
</evidence>
<dbReference type="InterPro" id="IPR005122">
    <property type="entry name" value="Uracil-DNA_glycosylase-like"/>
</dbReference>
<evidence type="ECO:0000256" key="8">
    <source>
        <dbReference type="ARBA" id="ARBA00023014"/>
    </source>
</evidence>
<dbReference type="NCBIfam" id="TIGR03914">
    <property type="entry name" value="UDG_fam_dom"/>
    <property type="match status" value="1"/>
</dbReference>
<feature type="region of interest" description="Disordered" evidence="10">
    <location>
        <begin position="18"/>
        <end position="42"/>
    </location>
</feature>
<keyword evidence="3" id="KW-0004">4Fe-4S</keyword>
<evidence type="ECO:0000256" key="7">
    <source>
        <dbReference type="ARBA" id="ARBA00023004"/>
    </source>
</evidence>
<dbReference type="SUPFAM" id="SSF52141">
    <property type="entry name" value="Uracil-DNA glycosylase-like"/>
    <property type="match status" value="1"/>
</dbReference>
<sequence length="251" mass="27528">MGASVDAACNHITLHRQGPHAGQASFFPPERRNLPGVPDEEPRMSRPDLFADALLPEIGPNTTIAALAEEAAGCTRCRLYKDATQTVFGEGPPDARVMLVGEQPGDQEDLQGRPFVGPAGQVLDRALAEAGIDRDEVYVTNAVKHFKFEPRGKRRIHKKPDRPEIEACKWWLDREIAVIRPETVVALGATAGQALYGRAVKVLSERGRPSDDPRGFRLLLTVHPSMLLRIPDRAAKEKGFLAFVADLKMVA</sequence>
<dbReference type="PANTHER" id="PTHR33693:SF9">
    <property type="entry name" value="TYPE-4 URACIL-DNA GLYCOSYLASE"/>
    <property type="match status" value="1"/>
</dbReference>
<dbReference type="SMART" id="SM00987">
    <property type="entry name" value="UreE_C"/>
    <property type="match status" value="1"/>
</dbReference>
<keyword evidence="4" id="KW-0479">Metal-binding</keyword>
<dbReference type="SMART" id="SM00986">
    <property type="entry name" value="UDG"/>
    <property type="match status" value="1"/>
</dbReference>